<dbReference type="WBParaSite" id="nRc.2.0.1.t10911-RA">
    <property type="protein sequence ID" value="nRc.2.0.1.t10911-RA"/>
    <property type="gene ID" value="nRc.2.0.1.g10911"/>
</dbReference>
<proteinExistence type="predicted"/>
<dbReference type="AlphaFoldDB" id="A0A915ICF1"/>
<name>A0A915ICF1_ROMCU</name>
<reference evidence="2" key="1">
    <citation type="submission" date="2022-11" db="UniProtKB">
        <authorList>
            <consortium name="WormBaseParasite"/>
        </authorList>
    </citation>
    <scope>IDENTIFICATION</scope>
</reference>
<dbReference type="Proteomes" id="UP000887565">
    <property type="component" value="Unplaced"/>
</dbReference>
<protein>
    <submittedName>
        <fullName evidence="2">Uncharacterized protein</fullName>
    </submittedName>
</protein>
<organism evidence="1 2">
    <name type="scientific">Romanomermis culicivorax</name>
    <name type="common">Nematode worm</name>
    <dbReference type="NCBI Taxonomy" id="13658"/>
    <lineage>
        <taxon>Eukaryota</taxon>
        <taxon>Metazoa</taxon>
        <taxon>Ecdysozoa</taxon>
        <taxon>Nematoda</taxon>
        <taxon>Enoplea</taxon>
        <taxon>Dorylaimia</taxon>
        <taxon>Mermithida</taxon>
        <taxon>Mermithoidea</taxon>
        <taxon>Mermithidae</taxon>
        <taxon>Romanomermis</taxon>
    </lineage>
</organism>
<keyword evidence="1" id="KW-1185">Reference proteome</keyword>
<evidence type="ECO:0000313" key="2">
    <source>
        <dbReference type="WBParaSite" id="nRc.2.0.1.t10911-RA"/>
    </source>
</evidence>
<evidence type="ECO:0000313" key="1">
    <source>
        <dbReference type="Proteomes" id="UP000887565"/>
    </source>
</evidence>
<sequence length="158" mass="17022">VLYYGKVLDAKAAFPATELVSQQPPGNQGSFGISGRFDGSATNGLVTAAVSSPSVANVPQKNQPKVRIATEAEDLLINYNNGMNRIDNVDDKSPGIMKDQRWLDENVELIISTPKSLSENAIKRGMKSAASEESDDEALAEIGGFFDALRLHQNNLQT</sequence>
<accession>A0A915ICF1</accession>